<comment type="caution">
    <text evidence="1">The sequence shown here is derived from an EMBL/GenBank/DDBJ whole genome shotgun (WGS) entry which is preliminary data.</text>
</comment>
<dbReference type="AlphaFoldDB" id="A0A1V5ZPB9"/>
<proteinExistence type="predicted"/>
<protein>
    <submittedName>
        <fullName evidence="1">Uncharacterized protein</fullName>
    </submittedName>
</protein>
<dbReference type="EMBL" id="MWDB01000008">
    <property type="protein sequence ID" value="OQB41938.1"/>
    <property type="molecule type" value="Genomic_DNA"/>
</dbReference>
<dbReference type="Proteomes" id="UP000485621">
    <property type="component" value="Unassembled WGS sequence"/>
</dbReference>
<name>A0A1V5ZPB9_9BACT</name>
<organism evidence="1">
    <name type="scientific">candidate division CPR1 bacterium ADurb.Bin160</name>
    <dbReference type="NCBI Taxonomy" id="1852826"/>
    <lineage>
        <taxon>Bacteria</taxon>
        <taxon>candidate division CPR1</taxon>
    </lineage>
</organism>
<evidence type="ECO:0000313" key="1">
    <source>
        <dbReference type="EMBL" id="OQB41938.1"/>
    </source>
</evidence>
<reference evidence="1" key="1">
    <citation type="submission" date="2017-02" db="EMBL/GenBank/DDBJ databases">
        <title>Delving into the versatile metabolic prowess of the omnipresent phylum Bacteroidetes.</title>
        <authorList>
            <person name="Nobu M.K."/>
            <person name="Mei R."/>
            <person name="Narihiro T."/>
            <person name="Kuroda K."/>
            <person name="Liu W.-T."/>
        </authorList>
    </citation>
    <scope>NUCLEOTIDE SEQUENCE</scope>
    <source>
        <strain evidence="1">ADurb.Bin160</strain>
    </source>
</reference>
<accession>A0A1V5ZPB9</accession>
<sequence length="47" mass="5360">MLVNFGIHCLHELNLSISINRLSNTDQEFIVLGINQTPTSIFDQLIF</sequence>
<gene>
    <name evidence="1" type="ORF">BWY04_00551</name>
</gene>